<dbReference type="InterPro" id="IPR012337">
    <property type="entry name" value="RNaseH-like_sf"/>
</dbReference>
<protein>
    <submittedName>
        <fullName evidence="1">Uncharacterized protein</fullName>
    </submittedName>
</protein>
<dbReference type="EMBL" id="CP165727">
    <property type="protein sequence ID" value="XDV66344.1"/>
    <property type="molecule type" value="Genomic_DNA"/>
</dbReference>
<accession>A0AB39Y917</accession>
<organism evidence="1">
    <name type="scientific">Streptomyces sp. R33</name>
    <dbReference type="NCBI Taxonomy" id="3238629"/>
    <lineage>
        <taxon>Bacteria</taxon>
        <taxon>Bacillati</taxon>
        <taxon>Actinomycetota</taxon>
        <taxon>Actinomycetes</taxon>
        <taxon>Kitasatosporales</taxon>
        <taxon>Streptomycetaceae</taxon>
        <taxon>Streptomyces</taxon>
    </lineage>
</organism>
<dbReference type="Gene3D" id="3.30.420.10">
    <property type="entry name" value="Ribonuclease H-like superfamily/Ribonuclease H"/>
    <property type="match status" value="1"/>
</dbReference>
<sequence>MSLTVTPATGMPQRLPAAGTTPRSLVVGLDLSLTSTGIAGNGWTANVRTKTRGDARLRILQIAIADYIKQADLVVMEGPSYGHAHLAGHEDLAGLRVLVRQYCYRHHIPYAVMPPSSLKVYATGNGRASKDGVRAAITDRYGYLTEGAARYDEADAYAAMAAGYDWLGQPLKSVPESHRRALDGCAWPEFLTGGAL</sequence>
<evidence type="ECO:0000313" key="1">
    <source>
        <dbReference type="EMBL" id="XDV66344.1"/>
    </source>
</evidence>
<reference evidence="1" key="1">
    <citation type="submission" date="2024-08" db="EMBL/GenBank/DDBJ databases">
        <authorList>
            <person name="Yu S.T."/>
        </authorList>
    </citation>
    <scope>NUCLEOTIDE SEQUENCE</scope>
    <source>
        <strain evidence="1">R33</strain>
    </source>
</reference>
<name>A0AB39Y917_9ACTN</name>
<dbReference type="AlphaFoldDB" id="A0AB39Y917"/>
<dbReference type="InterPro" id="IPR036397">
    <property type="entry name" value="RNaseH_sf"/>
</dbReference>
<dbReference type="GO" id="GO:0003676">
    <property type="term" value="F:nucleic acid binding"/>
    <property type="evidence" value="ECO:0007669"/>
    <property type="project" value="InterPro"/>
</dbReference>
<dbReference type="SUPFAM" id="SSF53098">
    <property type="entry name" value="Ribonuclease H-like"/>
    <property type="match status" value="1"/>
</dbReference>
<proteinExistence type="predicted"/>
<gene>
    <name evidence="1" type="ORF">AB5J51_27175</name>
</gene>
<dbReference type="RefSeq" id="WP_369778869.1">
    <property type="nucleotide sequence ID" value="NZ_CP165727.1"/>
</dbReference>